<name>A0A831VR91_9FLAO</name>
<dbReference type="GO" id="GO:0046872">
    <property type="term" value="F:metal ion binding"/>
    <property type="evidence" value="ECO:0007669"/>
    <property type="project" value="InterPro"/>
</dbReference>
<dbReference type="InterPro" id="IPR036163">
    <property type="entry name" value="HMA_dom_sf"/>
</dbReference>
<organism evidence="3">
    <name type="scientific">Pricia antarctica</name>
    <dbReference type="NCBI Taxonomy" id="641691"/>
    <lineage>
        <taxon>Bacteria</taxon>
        <taxon>Pseudomonadati</taxon>
        <taxon>Bacteroidota</taxon>
        <taxon>Flavobacteriia</taxon>
        <taxon>Flavobacteriales</taxon>
        <taxon>Flavobacteriaceae</taxon>
        <taxon>Pricia</taxon>
    </lineage>
</organism>
<gene>
    <name evidence="3" type="ORF">ENH87_22770</name>
</gene>
<evidence type="ECO:0000256" key="1">
    <source>
        <dbReference type="SAM" id="SignalP"/>
    </source>
</evidence>
<dbReference type="Gene3D" id="3.30.70.100">
    <property type="match status" value="1"/>
</dbReference>
<feature type="signal peptide" evidence="1">
    <location>
        <begin position="1"/>
        <end position="22"/>
    </location>
</feature>
<dbReference type="Pfam" id="PF11827">
    <property type="entry name" value="DUF3347"/>
    <property type="match status" value="1"/>
</dbReference>
<feature type="chain" id="PRO_5032778006" evidence="1">
    <location>
        <begin position="23"/>
        <end position="296"/>
    </location>
</feature>
<dbReference type="EMBL" id="DRGL01000084">
    <property type="protein sequence ID" value="HEA23716.1"/>
    <property type="molecule type" value="Genomic_DNA"/>
</dbReference>
<keyword evidence="1" id="KW-0732">Signal</keyword>
<dbReference type="Proteomes" id="UP000886191">
    <property type="component" value="Unassembled WGS sequence"/>
</dbReference>
<evidence type="ECO:0000313" key="3">
    <source>
        <dbReference type="EMBL" id="HEA23716.1"/>
    </source>
</evidence>
<feature type="domain" description="DUF3347" evidence="2">
    <location>
        <begin position="162"/>
        <end position="251"/>
    </location>
</feature>
<proteinExistence type="predicted"/>
<comment type="caution">
    <text evidence="3">The sequence shown here is derived from an EMBL/GenBank/DDBJ whole genome shotgun (WGS) entry which is preliminary data.</text>
</comment>
<dbReference type="InterPro" id="IPR021782">
    <property type="entry name" value="DUF3347"/>
</dbReference>
<sequence>MKSLFNLLIVVVMMLSYNVGNAQIKNAKTENLKIHGNCETCKTNIEKAGNLKNMTYLDYDKETEMAMVTYDSTRTNADEILKRVALAGYDNEKYYAPDATYTKLGECCQYERGKPVAPENHNKVSTISDDSSVDREQHGAIATENTKTLVEGQDSDPLQKTFDTYFGVKDAMVKTDGNTASAKAGKLLASLKSIKMESLEMNVHRALMKVLEPLTADAKSISESKDITEQRNLFKALSKNMYEVIKISGPDATIYYQYCPMQDANWLSMESAVKNPYYGSQMMGCGSTVETIEPKN</sequence>
<evidence type="ECO:0000259" key="2">
    <source>
        <dbReference type="Pfam" id="PF11827"/>
    </source>
</evidence>
<reference evidence="3" key="1">
    <citation type="journal article" date="2020" name="mSystems">
        <title>Genome- and Community-Level Interaction Insights into Carbon Utilization and Element Cycling Functions of Hydrothermarchaeota in Hydrothermal Sediment.</title>
        <authorList>
            <person name="Zhou Z."/>
            <person name="Liu Y."/>
            <person name="Xu W."/>
            <person name="Pan J."/>
            <person name="Luo Z.H."/>
            <person name="Li M."/>
        </authorList>
    </citation>
    <scope>NUCLEOTIDE SEQUENCE [LARGE SCALE GENOMIC DNA]</scope>
    <source>
        <strain evidence="3">HyVt-345</strain>
    </source>
</reference>
<protein>
    <submittedName>
        <fullName evidence="3">DUF3347 domain-containing protein</fullName>
    </submittedName>
</protein>
<dbReference type="AlphaFoldDB" id="A0A831VR91"/>
<dbReference type="SUPFAM" id="SSF55008">
    <property type="entry name" value="HMA, heavy metal-associated domain"/>
    <property type="match status" value="1"/>
</dbReference>
<accession>A0A831VR91</accession>